<dbReference type="PANTHER" id="PTHR38813">
    <property type="match status" value="1"/>
</dbReference>
<dbReference type="Pfam" id="PF05016">
    <property type="entry name" value="ParE_toxin"/>
    <property type="match status" value="1"/>
</dbReference>
<keyword evidence="3" id="KW-1185">Reference proteome</keyword>
<dbReference type="Gene3D" id="3.30.2310.20">
    <property type="entry name" value="RelE-like"/>
    <property type="match status" value="1"/>
</dbReference>
<reference evidence="3" key="1">
    <citation type="submission" date="2017-01" db="EMBL/GenBank/DDBJ databases">
        <title>Genome sequence of Rouxiella sp. ERMR1:05.</title>
        <authorList>
            <person name="Kumar R."/>
            <person name="Singh D."/>
            <person name="Kumar S."/>
        </authorList>
    </citation>
    <scope>NUCLEOTIDE SEQUENCE [LARGE SCALE GENOMIC DNA]</scope>
    <source>
        <strain evidence="3">ERMR1:05</strain>
        <plasmid evidence="3">unnamed2</plasmid>
    </source>
</reference>
<dbReference type="InterPro" id="IPR052747">
    <property type="entry name" value="TA_system_RelE_toxin"/>
</dbReference>
<dbReference type="KEGG" id="rox:BV494_24665"/>
<evidence type="ECO:0000313" key="2">
    <source>
        <dbReference type="EMBL" id="AVF38092.1"/>
    </source>
</evidence>
<dbReference type="SUPFAM" id="SSF143011">
    <property type="entry name" value="RelE-like"/>
    <property type="match status" value="1"/>
</dbReference>
<dbReference type="PANTHER" id="PTHR38813:SF1">
    <property type="entry name" value="TOXIN RELE1-RELATED"/>
    <property type="match status" value="1"/>
</dbReference>
<keyword evidence="2" id="KW-0614">Plasmid</keyword>
<dbReference type="InterPro" id="IPR035093">
    <property type="entry name" value="RelE/ParE_toxin_dom_sf"/>
</dbReference>
<organism evidence="2 3">
    <name type="scientific">Rahnella sikkimica</name>
    <dbReference type="NCBI Taxonomy" id="1805933"/>
    <lineage>
        <taxon>Bacteria</taxon>
        <taxon>Pseudomonadati</taxon>
        <taxon>Pseudomonadota</taxon>
        <taxon>Gammaproteobacteria</taxon>
        <taxon>Enterobacterales</taxon>
        <taxon>Yersiniaceae</taxon>
        <taxon>Rahnella</taxon>
    </lineage>
</organism>
<name>A0A2L1UYQ9_9GAMM</name>
<dbReference type="OrthoDB" id="5570653at2"/>
<protein>
    <recommendedName>
        <fullName evidence="4">Addiction module toxin RelE</fullName>
    </recommendedName>
</protein>
<dbReference type="InterPro" id="IPR007712">
    <property type="entry name" value="RelE/ParE_toxin"/>
</dbReference>
<evidence type="ECO:0008006" key="4">
    <source>
        <dbReference type="Google" id="ProtNLM"/>
    </source>
</evidence>
<dbReference type="EMBL" id="CP019064">
    <property type="protein sequence ID" value="AVF38092.1"/>
    <property type="molecule type" value="Genomic_DNA"/>
</dbReference>
<evidence type="ECO:0000313" key="3">
    <source>
        <dbReference type="Proteomes" id="UP000239197"/>
    </source>
</evidence>
<keyword evidence="1" id="KW-1277">Toxin-antitoxin system</keyword>
<gene>
    <name evidence="2" type="ORF">BV494_24665</name>
</gene>
<dbReference type="Proteomes" id="UP000239197">
    <property type="component" value="Plasmid unnamed2"/>
</dbReference>
<evidence type="ECO:0000256" key="1">
    <source>
        <dbReference type="ARBA" id="ARBA00022649"/>
    </source>
</evidence>
<dbReference type="RefSeq" id="WP_104925420.1">
    <property type="nucleotide sequence ID" value="NZ_CP019064.1"/>
</dbReference>
<sequence length="88" mass="10184">MARVEWTKHALKQLKSIPGNYRKAISEKISMLQRYPALVANLDIKKMAGGEGEFRMRVGDYRVIYRIENGEPVVITIQRIARRTSTTY</sequence>
<geneLocation type="plasmid" evidence="2 3">
    <name>unnamed2</name>
</geneLocation>
<dbReference type="NCBIfam" id="TIGR02385">
    <property type="entry name" value="RelE_StbE"/>
    <property type="match status" value="1"/>
</dbReference>
<dbReference type="AlphaFoldDB" id="A0A2L1UYQ9"/>
<proteinExistence type="predicted"/>
<accession>A0A2L1UYQ9</accession>